<keyword evidence="6" id="KW-0812">Transmembrane</keyword>
<evidence type="ECO:0000256" key="2">
    <source>
        <dbReference type="ARBA" id="ARBA00022729"/>
    </source>
</evidence>
<evidence type="ECO:0000256" key="4">
    <source>
        <dbReference type="ARBA" id="ARBA00023157"/>
    </source>
</evidence>
<evidence type="ECO:0000256" key="1">
    <source>
        <dbReference type="ARBA" id="ARBA00005791"/>
    </source>
</evidence>
<dbReference type="Proteomes" id="UP000178985">
    <property type="component" value="Unassembled WGS sequence"/>
</dbReference>
<dbReference type="SUPFAM" id="SSF52833">
    <property type="entry name" value="Thioredoxin-like"/>
    <property type="match status" value="1"/>
</dbReference>
<accession>A0A1F6V222</accession>
<keyword evidence="6" id="KW-1133">Transmembrane helix</keyword>
<dbReference type="GO" id="GO:0016491">
    <property type="term" value="F:oxidoreductase activity"/>
    <property type="evidence" value="ECO:0007669"/>
    <property type="project" value="UniProtKB-KW"/>
</dbReference>
<sequence>MENATENTKENNSQKPMDSKPIVGAILIVGIMIAGAILLKGGGGVNTSSKTPISKEDHILGNPKAEIVIVEYSDTECPFCKVFHQTMHQVVNKSEGKVAWVYKHYPIEGLHPKAPLEAEATECAWEQGGNTVFWEYIDEVFLRTESNNKLDLAELPKIAESLGLDVGKFNSCVDSGKYKEKVQSHISDGNLAGVRGTPSSFILKNGSVVGTIPGAQSFEGVMAQLETLLID</sequence>
<keyword evidence="3" id="KW-0560">Oxidoreductase</keyword>
<evidence type="ECO:0000256" key="6">
    <source>
        <dbReference type="SAM" id="Phobius"/>
    </source>
</evidence>
<evidence type="ECO:0000259" key="7">
    <source>
        <dbReference type="Pfam" id="PF13462"/>
    </source>
</evidence>
<dbReference type="EMBL" id="MFTO01000013">
    <property type="protein sequence ID" value="OGI63727.1"/>
    <property type="molecule type" value="Genomic_DNA"/>
</dbReference>
<evidence type="ECO:0000313" key="9">
    <source>
        <dbReference type="Proteomes" id="UP000178985"/>
    </source>
</evidence>
<dbReference type="InterPro" id="IPR012336">
    <property type="entry name" value="Thioredoxin-like_fold"/>
</dbReference>
<feature type="transmembrane region" description="Helical" evidence="6">
    <location>
        <begin position="21"/>
        <end position="39"/>
    </location>
</feature>
<protein>
    <recommendedName>
        <fullName evidence="7">Thioredoxin-like fold domain-containing protein</fullName>
    </recommendedName>
</protein>
<dbReference type="PANTHER" id="PTHR13887:SF14">
    <property type="entry name" value="DISULFIDE BOND FORMATION PROTEIN D"/>
    <property type="match status" value="1"/>
</dbReference>
<comment type="caution">
    <text evidence="8">The sequence shown here is derived from an EMBL/GenBank/DDBJ whole genome shotgun (WGS) entry which is preliminary data.</text>
</comment>
<dbReference type="Pfam" id="PF13462">
    <property type="entry name" value="Thioredoxin_4"/>
    <property type="match status" value="1"/>
</dbReference>
<comment type="similarity">
    <text evidence="1">Belongs to the thioredoxin family. DsbA subfamily.</text>
</comment>
<gene>
    <name evidence="8" type="ORF">A2733_02030</name>
</gene>
<evidence type="ECO:0000256" key="5">
    <source>
        <dbReference type="ARBA" id="ARBA00023284"/>
    </source>
</evidence>
<name>A0A1F6V222_9BACT</name>
<dbReference type="AlphaFoldDB" id="A0A1F6V222"/>
<evidence type="ECO:0000313" key="8">
    <source>
        <dbReference type="EMBL" id="OGI63727.1"/>
    </source>
</evidence>
<reference evidence="8 9" key="1">
    <citation type="journal article" date="2016" name="Nat. Commun.">
        <title>Thousands of microbial genomes shed light on interconnected biogeochemical processes in an aquifer system.</title>
        <authorList>
            <person name="Anantharaman K."/>
            <person name="Brown C.T."/>
            <person name="Hug L.A."/>
            <person name="Sharon I."/>
            <person name="Castelle C.J."/>
            <person name="Probst A.J."/>
            <person name="Thomas B.C."/>
            <person name="Singh A."/>
            <person name="Wilkins M.J."/>
            <person name="Karaoz U."/>
            <person name="Brodie E.L."/>
            <person name="Williams K.H."/>
            <person name="Hubbard S.S."/>
            <person name="Banfield J.F."/>
        </authorList>
    </citation>
    <scope>NUCLEOTIDE SEQUENCE [LARGE SCALE GENOMIC DNA]</scope>
</reference>
<dbReference type="PANTHER" id="PTHR13887">
    <property type="entry name" value="GLUTATHIONE S-TRANSFERASE KAPPA"/>
    <property type="match status" value="1"/>
</dbReference>
<evidence type="ECO:0000256" key="3">
    <source>
        <dbReference type="ARBA" id="ARBA00023002"/>
    </source>
</evidence>
<feature type="domain" description="Thioredoxin-like fold" evidence="7">
    <location>
        <begin position="55"/>
        <end position="209"/>
    </location>
</feature>
<keyword evidence="4" id="KW-1015">Disulfide bond</keyword>
<keyword evidence="6" id="KW-0472">Membrane</keyword>
<organism evidence="8 9">
    <name type="scientific">Candidatus Nomurabacteria bacterium RIFCSPHIGHO2_01_FULL_40_20</name>
    <dbReference type="NCBI Taxonomy" id="1801738"/>
    <lineage>
        <taxon>Bacteria</taxon>
        <taxon>Candidatus Nomuraibacteriota</taxon>
    </lineage>
</organism>
<dbReference type="Gene3D" id="3.40.30.10">
    <property type="entry name" value="Glutaredoxin"/>
    <property type="match status" value="1"/>
</dbReference>
<keyword evidence="5" id="KW-0676">Redox-active center</keyword>
<keyword evidence="2" id="KW-0732">Signal</keyword>
<proteinExistence type="inferred from homology"/>
<dbReference type="InterPro" id="IPR036249">
    <property type="entry name" value="Thioredoxin-like_sf"/>
</dbReference>